<comment type="caution">
    <text evidence="2">The sequence shown here is derived from an EMBL/GenBank/DDBJ whole genome shotgun (WGS) entry which is preliminary data.</text>
</comment>
<dbReference type="Proteomes" id="UP000029920">
    <property type="component" value="Unassembled WGS sequence"/>
</dbReference>
<evidence type="ECO:0000259" key="1">
    <source>
        <dbReference type="Pfam" id="PF03167"/>
    </source>
</evidence>
<dbReference type="RefSeq" id="WP_034553665.1">
    <property type="nucleotide sequence ID" value="NZ_JRPC02000026.1"/>
</dbReference>
<dbReference type="SUPFAM" id="SSF52141">
    <property type="entry name" value="Uracil-DNA glycosylase-like"/>
    <property type="match status" value="1"/>
</dbReference>
<accession>A0A4U8UFL8</accession>
<proteinExistence type="predicted"/>
<gene>
    <name evidence="2" type="ORF">LS72_009035</name>
</gene>
<dbReference type="EMBL" id="JRPC02000026">
    <property type="protein sequence ID" value="TLE14177.1"/>
    <property type="molecule type" value="Genomic_DNA"/>
</dbReference>
<dbReference type="InterPro" id="IPR036895">
    <property type="entry name" value="Uracil-DNA_glycosylase-like_sf"/>
</dbReference>
<evidence type="ECO:0000313" key="2">
    <source>
        <dbReference type="EMBL" id="TLE14177.1"/>
    </source>
</evidence>
<evidence type="ECO:0000313" key="3">
    <source>
        <dbReference type="Proteomes" id="UP000029920"/>
    </source>
</evidence>
<reference evidence="2 3" key="1">
    <citation type="journal article" date="2014" name="Genome Announc.">
        <title>Draft genome sequences of eight enterohepatic helicobacter species isolated from both laboratory and wild rodents.</title>
        <authorList>
            <person name="Sheh A."/>
            <person name="Shen Z."/>
            <person name="Fox J.G."/>
        </authorList>
    </citation>
    <scope>NUCLEOTIDE SEQUENCE [LARGE SCALE GENOMIC DNA]</scope>
    <source>
        <strain evidence="2 3">MIT-03-7007</strain>
    </source>
</reference>
<sequence length="221" mass="25399">MPIHPFSPTGLNEKTKILILGSFPSIASREMGFYYAHPQNRFWKVLEALFQEKNMELNFITQTNFTKPLVSALQNTTFHNIAEHKQNIPLHKQTIAIKTAFLKTHFLALWDIVHSCEIQGSSDSSLKNIVFNDVFSSLHSSKIQNICLNGTKASILFKTYCKNLGFPLKIETYPYYKIFIPTKPLKFSHEIRIFSLPSTSPANAKYNLNNLLDSWKILKEM</sequence>
<dbReference type="Pfam" id="PF03167">
    <property type="entry name" value="UDG"/>
    <property type="match status" value="1"/>
</dbReference>
<keyword evidence="3" id="KW-1185">Reference proteome</keyword>
<protein>
    <submittedName>
        <fullName evidence="2">Uracil-DNA glycosylase family protein</fullName>
    </submittedName>
</protein>
<dbReference type="InterPro" id="IPR005122">
    <property type="entry name" value="Uracil-DNA_glycosylase-like"/>
</dbReference>
<organism evidence="2 3">
    <name type="scientific">Helicobacter apodemus</name>
    <dbReference type="NCBI Taxonomy" id="135569"/>
    <lineage>
        <taxon>Bacteria</taxon>
        <taxon>Pseudomonadati</taxon>
        <taxon>Campylobacterota</taxon>
        <taxon>Epsilonproteobacteria</taxon>
        <taxon>Campylobacterales</taxon>
        <taxon>Helicobacteraceae</taxon>
        <taxon>Helicobacter</taxon>
    </lineage>
</organism>
<dbReference type="Gene3D" id="3.40.470.10">
    <property type="entry name" value="Uracil-DNA glycosylase-like domain"/>
    <property type="match status" value="1"/>
</dbReference>
<name>A0A4U8UFL8_9HELI</name>
<dbReference type="AlphaFoldDB" id="A0A4U8UFL8"/>
<feature type="domain" description="Uracil-DNA glycosylase-like" evidence="1">
    <location>
        <begin position="12"/>
        <end position="211"/>
    </location>
</feature>
<dbReference type="CDD" id="cd10032">
    <property type="entry name" value="UDG-F6_HDG"/>
    <property type="match status" value="1"/>
</dbReference>